<dbReference type="Proteomes" id="UP001183202">
    <property type="component" value="Unassembled WGS sequence"/>
</dbReference>
<organism evidence="1 2">
    <name type="scientific">Pseudonocardia charpentierae</name>
    <dbReference type="NCBI Taxonomy" id="3075545"/>
    <lineage>
        <taxon>Bacteria</taxon>
        <taxon>Bacillati</taxon>
        <taxon>Actinomycetota</taxon>
        <taxon>Actinomycetes</taxon>
        <taxon>Pseudonocardiales</taxon>
        <taxon>Pseudonocardiaceae</taxon>
        <taxon>Pseudonocardia</taxon>
    </lineage>
</organism>
<proteinExistence type="predicted"/>
<sequence length="57" mass="6324">MTAEAYCGPCTDRERCAEFARTNNLVGLWGGVLRHRPTTKQPVVEFDLLDDDLADVG</sequence>
<evidence type="ECO:0000313" key="2">
    <source>
        <dbReference type="Proteomes" id="UP001183202"/>
    </source>
</evidence>
<gene>
    <name evidence="1" type="ORF">RM445_30050</name>
</gene>
<name>A0ABU2NJ56_9PSEU</name>
<evidence type="ECO:0008006" key="3">
    <source>
        <dbReference type="Google" id="ProtNLM"/>
    </source>
</evidence>
<protein>
    <recommendedName>
        <fullName evidence="3">Transcription factor WhiB</fullName>
    </recommendedName>
</protein>
<evidence type="ECO:0000313" key="1">
    <source>
        <dbReference type="EMBL" id="MDT0353740.1"/>
    </source>
</evidence>
<accession>A0ABU2NJ56</accession>
<dbReference type="EMBL" id="JAVREJ010000042">
    <property type="protein sequence ID" value="MDT0353740.1"/>
    <property type="molecule type" value="Genomic_DNA"/>
</dbReference>
<dbReference type="RefSeq" id="WP_311560250.1">
    <property type="nucleotide sequence ID" value="NZ_JAVREJ010000042.1"/>
</dbReference>
<reference evidence="2" key="1">
    <citation type="submission" date="2023-07" db="EMBL/GenBank/DDBJ databases">
        <title>30 novel species of actinomycetes from the DSMZ collection.</title>
        <authorList>
            <person name="Nouioui I."/>
        </authorList>
    </citation>
    <scope>NUCLEOTIDE SEQUENCE [LARGE SCALE GENOMIC DNA]</scope>
    <source>
        <strain evidence="2">DSM 45834</strain>
    </source>
</reference>
<keyword evidence="2" id="KW-1185">Reference proteome</keyword>
<comment type="caution">
    <text evidence="1">The sequence shown here is derived from an EMBL/GenBank/DDBJ whole genome shotgun (WGS) entry which is preliminary data.</text>
</comment>